<dbReference type="GO" id="GO:0003677">
    <property type="term" value="F:DNA binding"/>
    <property type="evidence" value="ECO:0007669"/>
    <property type="project" value="InterPro"/>
</dbReference>
<proteinExistence type="predicted"/>
<evidence type="ECO:0000313" key="12">
    <source>
        <dbReference type="Proteomes" id="UP000267081"/>
    </source>
</evidence>
<dbReference type="InterPro" id="IPR000212">
    <property type="entry name" value="DNA_helicase_UvrD/REP"/>
</dbReference>
<evidence type="ECO:0000256" key="6">
    <source>
        <dbReference type="ARBA" id="ARBA00034617"/>
    </source>
</evidence>
<evidence type="ECO:0000256" key="4">
    <source>
        <dbReference type="ARBA" id="ARBA00022840"/>
    </source>
</evidence>
<evidence type="ECO:0000313" key="11">
    <source>
        <dbReference type="EMBL" id="RSD22177.1"/>
    </source>
</evidence>
<organism evidence="11 12">
    <name type="scientific">Amycolatopsis eburnea</name>
    <dbReference type="NCBI Taxonomy" id="2267691"/>
    <lineage>
        <taxon>Bacteria</taxon>
        <taxon>Bacillati</taxon>
        <taxon>Actinomycetota</taxon>
        <taxon>Actinomycetes</taxon>
        <taxon>Pseudonocardiales</taxon>
        <taxon>Pseudonocardiaceae</taxon>
        <taxon>Amycolatopsis</taxon>
    </lineage>
</organism>
<evidence type="ECO:0000256" key="8">
    <source>
        <dbReference type="ARBA" id="ARBA00048988"/>
    </source>
</evidence>
<accession>A0A427TGA2</accession>
<dbReference type="PANTHER" id="PTHR11070:SF45">
    <property type="entry name" value="DNA 3'-5' HELICASE"/>
    <property type="match status" value="1"/>
</dbReference>
<dbReference type="Pfam" id="PF13361">
    <property type="entry name" value="UvrD_C"/>
    <property type="match status" value="1"/>
</dbReference>
<evidence type="ECO:0000256" key="9">
    <source>
        <dbReference type="PROSITE-ProRule" id="PRU00560"/>
    </source>
</evidence>
<reference evidence="11 12" key="1">
    <citation type="submission" date="2018-12" db="EMBL/GenBank/DDBJ databases">
        <title>Amycolatopsis eburnea sp. nov. actinomycete associate with arbuscular mycorrhiza fungal spore.</title>
        <authorList>
            <person name="Lumyong S."/>
            <person name="Chaiya L."/>
        </authorList>
    </citation>
    <scope>NUCLEOTIDE SEQUENCE [LARGE SCALE GENOMIC DNA]</scope>
    <source>
        <strain evidence="11 12">GLM-1</strain>
    </source>
</reference>
<comment type="catalytic activity">
    <reaction evidence="6">
        <text>Couples ATP hydrolysis with the unwinding of duplex DNA by translocating in the 3'-5' direction.</text>
        <dbReference type="EC" id="5.6.2.4"/>
    </reaction>
</comment>
<evidence type="ECO:0000256" key="2">
    <source>
        <dbReference type="ARBA" id="ARBA00022801"/>
    </source>
</evidence>
<keyword evidence="3 9" id="KW-0347">Helicase</keyword>
<dbReference type="EMBL" id="RSEC01000032">
    <property type="protein sequence ID" value="RSD22177.1"/>
    <property type="molecule type" value="Genomic_DNA"/>
</dbReference>
<evidence type="ECO:0000256" key="1">
    <source>
        <dbReference type="ARBA" id="ARBA00022741"/>
    </source>
</evidence>
<comment type="catalytic activity">
    <reaction evidence="8">
        <text>ATP + H2O = ADP + phosphate + H(+)</text>
        <dbReference type="Rhea" id="RHEA:13065"/>
        <dbReference type="ChEBI" id="CHEBI:15377"/>
        <dbReference type="ChEBI" id="CHEBI:15378"/>
        <dbReference type="ChEBI" id="CHEBI:30616"/>
        <dbReference type="ChEBI" id="CHEBI:43474"/>
        <dbReference type="ChEBI" id="CHEBI:456216"/>
        <dbReference type="EC" id="5.6.2.4"/>
    </reaction>
</comment>
<sequence>MATVVFAKEFQKNLSVEGSLKPRAWDLLTKLSADHDLTGLDLKIPKGARDPRVRTARVTDNHRAVLFAAGSTDDQYYLLVAIRPHDEAYEYAAQVTMRANPANGVFEVLHDTELPRPRWSRGGETEENRPLLVPYRPSELESIGILPELAARAVELVDENDLEDLCLHAPTWQAHALLDLACGLSLEQVKRRYAPQGERSVGHAIPTDVDDPAQLRDSLGRAASLMEFVVVEVDEQLRRMLTGDFAAWRLFLHPDQRHLVERARKGSFRVAGGAGTGKTVVAMHRAVALARRNPQSRVLLTTYTRNLAQQLTEHVKGLAGPDVFERIDVSGVDQLARNIVARTHGAGPRIMNEPDQLRVWASALAAVPDLPPGDRERLTPYFLMNEYEQVILGMAAPSLDGYLVEPRRGRRAKLSRLQKTRLWRVVDEFVRLMAREGKTTYTDVVAQAATIAAGADLPLANRYHHVVIDEAQDLTPAHWRLLRAVVAKGPDDLFICEDAHQRIYGERLVISRYGIETRGRSQRLTLNYRTTKQVLGFATRLLAGGNFVDLADEDESTSHYRSLLGGPEPVTHGAASWQEEKDFVVATVRSWLEEQTGQEPGAFAVLARSHEIRDEMARELLAADLPAVVMSPEQPVDFSGVQVATMHRAKGTEFARCVVMGADSDHIPHKYVFQRAEAEERVDLLARERCLLYVACTRPRDQLVVTWTGDPSSLLPSPLRTR</sequence>
<dbReference type="Gene3D" id="3.40.50.300">
    <property type="entry name" value="P-loop containing nucleotide triphosphate hydrolases"/>
    <property type="match status" value="2"/>
</dbReference>
<keyword evidence="12" id="KW-1185">Reference proteome</keyword>
<dbReference type="RefSeq" id="WP_125307424.1">
    <property type="nucleotide sequence ID" value="NZ_RSEC01000032.1"/>
</dbReference>
<dbReference type="InterPro" id="IPR014017">
    <property type="entry name" value="DNA_helicase_UvrD-like_C"/>
</dbReference>
<dbReference type="OrthoDB" id="3196525at2"/>
<dbReference type="Proteomes" id="UP000267081">
    <property type="component" value="Unassembled WGS sequence"/>
</dbReference>
<gene>
    <name evidence="11" type="ORF">EIY87_10275</name>
</gene>
<dbReference type="GO" id="GO:0005829">
    <property type="term" value="C:cytosol"/>
    <property type="evidence" value="ECO:0007669"/>
    <property type="project" value="TreeGrafter"/>
</dbReference>
<dbReference type="EC" id="5.6.2.4" evidence="7"/>
<keyword evidence="5" id="KW-0413">Isomerase</keyword>
<dbReference type="InterPro" id="IPR014016">
    <property type="entry name" value="UvrD-like_ATP-bd"/>
</dbReference>
<dbReference type="GO" id="GO:0016887">
    <property type="term" value="F:ATP hydrolysis activity"/>
    <property type="evidence" value="ECO:0007669"/>
    <property type="project" value="RHEA"/>
</dbReference>
<dbReference type="SUPFAM" id="SSF52540">
    <property type="entry name" value="P-loop containing nucleoside triphosphate hydrolases"/>
    <property type="match status" value="1"/>
</dbReference>
<dbReference type="GO" id="GO:0005524">
    <property type="term" value="F:ATP binding"/>
    <property type="evidence" value="ECO:0007669"/>
    <property type="project" value="UniProtKB-UniRule"/>
</dbReference>
<feature type="domain" description="UvrD-like helicase ATP-binding" evidence="10">
    <location>
        <begin position="251"/>
        <end position="563"/>
    </location>
</feature>
<keyword evidence="4 9" id="KW-0067">ATP-binding</keyword>
<protein>
    <recommendedName>
        <fullName evidence="7">DNA 3'-5' helicase</fullName>
        <ecNumber evidence="7">5.6.2.4</ecNumber>
    </recommendedName>
</protein>
<evidence type="ECO:0000256" key="5">
    <source>
        <dbReference type="ARBA" id="ARBA00023235"/>
    </source>
</evidence>
<evidence type="ECO:0000256" key="3">
    <source>
        <dbReference type="ARBA" id="ARBA00022806"/>
    </source>
</evidence>
<dbReference type="PANTHER" id="PTHR11070">
    <property type="entry name" value="UVRD / RECB / PCRA DNA HELICASE FAMILY MEMBER"/>
    <property type="match status" value="1"/>
</dbReference>
<dbReference type="GO" id="GO:0000725">
    <property type="term" value="P:recombinational repair"/>
    <property type="evidence" value="ECO:0007669"/>
    <property type="project" value="TreeGrafter"/>
</dbReference>
<dbReference type="InterPro" id="IPR027417">
    <property type="entry name" value="P-loop_NTPase"/>
</dbReference>
<dbReference type="PROSITE" id="PS51198">
    <property type="entry name" value="UVRD_HELICASE_ATP_BIND"/>
    <property type="match status" value="1"/>
</dbReference>
<feature type="binding site" evidence="9">
    <location>
        <begin position="272"/>
        <end position="279"/>
    </location>
    <ligand>
        <name>ATP</name>
        <dbReference type="ChEBI" id="CHEBI:30616"/>
    </ligand>
</feature>
<keyword evidence="1 9" id="KW-0547">Nucleotide-binding</keyword>
<name>A0A427TGA2_9PSEU</name>
<evidence type="ECO:0000256" key="7">
    <source>
        <dbReference type="ARBA" id="ARBA00034808"/>
    </source>
</evidence>
<keyword evidence="2 9" id="KW-0378">Hydrolase</keyword>
<comment type="caution">
    <text evidence="11">The sequence shown here is derived from an EMBL/GenBank/DDBJ whole genome shotgun (WGS) entry which is preliminary data.</text>
</comment>
<dbReference type="Pfam" id="PF00580">
    <property type="entry name" value="UvrD-helicase"/>
    <property type="match status" value="1"/>
</dbReference>
<dbReference type="GO" id="GO:0043138">
    <property type="term" value="F:3'-5' DNA helicase activity"/>
    <property type="evidence" value="ECO:0007669"/>
    <property type="project" value="UniProtKB-EC"/>
</dbReference>
<dbReference type="AlphaFoldDB" id="A0A427TGA2"/>
<evidence type="ECO:0000259" key="10">
    <source>
        <dbReference type="PROSITE" id="PS51198"/>
    </source>
</evidence>